<reference evidence="4" key="1">
    <citation type="submission" date="2023-07" db="EMBL/GenBank/DDBJ databases">
        <title>Brevundimonas soil sp. nov., isolated from the soil of chemical plant.</title>
        <authorList>
            <person name="Wu N."/>
        </authorList>
    </citation>
    <scope>NUCLEOTIDE SEQUENCE</scope>
    <source>
        <strain evidence="4">XZ-24</strain>
    </source>
</reference>
<feature type="domain" description="Metallo-beta-lactamase" evidence="3">
    <location>
        <begin position="59"/>
        <end position="284"/>
    </location>
</feature>
<proteinExistence type="inferred from homology"/>
<dbReference type="EMBL" id="JAUKTR010000006">
    <property type="protein sequence ID" value="MDO1560292.1"/>
    <property type="molecule type" value="Genomic_DNA"/>
</dbReference>
<accession>A0ABT8SNZ1</accession>
<dbReference type="Proteomes" id="UP001169063">
    <property type="component" value="Unassembled WGS sequence"/>
</dbReference>
<sequence length="380" mass="41851">MRLLLLAASAAAIAMTTPAAAQSPPEPTEGARAYMHVAEAVAPGVTLLRQARPNFYGVVGNVLIIEQSDGLVLVDSGASYGSGRRVVEHVRRISQKPVKSVIITHWHNDHPLGLAAIIEAWPGAEIIATEEAARDFDLRIGRQVPRRPDPAYNGERFNAYVEDARQKAGEEGAASEMVRGYSLAAEALALMGADQAGTWVVPATMTFSERLTLADAERPIEIMQIGRGNTDGDLIVWLPNERIVAAGDIVVWPVPYMFNMYPREWASVIEQIKAMPFEVLIPGHGEMLRDRAYLDQLIGLQRTVEERLAPLVGQYETFEAMNEALPDDLFEDQRRLFAGDDAWLRFWFDGYALEPLMQSAYRELKGEPLGPPPPAVPPSS</sequence>
<gene>
    <name evidence="4" type="ORF">Q0812_12715</name>
</gene>
<feature type="chain" id="PRO_5047178156" evidence="2">
    <location>
        <begin position="22"/>
        <end position="380"/>
    </location>
</feature>
<keyword evidence="5" id="KW-1185">Reference proteome</keyword>
<comment type="caution">
    <text evidence="4">The sequence shown here is derived from an EMBL/GenBank/DDBJ whole genome shotgun (WGS) entry which is preliminary data.</text>
</comment>
<evidence type="ECO:0000259" key="3">
    <source>
        <dbReference type="SMART" id="SM00849"/>
    </source>
</evidence>
<dbReference type="Pfam" id="PF00753">
    <property type="entry name" value="Lactamase_B"/>
    <property type="match status" value="1"/>
</dbReference>
<evidence type="ECO:0000256" key="2">
    <source>
        <dbReference type="SAM" id="SignalP"/>
    </source>
</evidence>
<organism evidence="4 5">
    <name type="scientific">Peiella sedimenti</name>
    <dbReference type="NCBI Taxonomy" id="3061083"/>
    <lineage>
        <taxon>Bacteria</taxon>
        <taxon>Pseudomonadati</taxon>
        <taxon>Pseudomonadota</taxon>
        <taxon>Alphaproteobacteria</taxon>
        <taxon>Caulobacterales</taxon>
        <taxon>Caulobacteraceae</taxon>
        <taxon>Peiella</taxon>
    </lineage>
</organism>
<evidence type="ECO:0000256" key="1">
    <source>
        <dbReference type="ARBA" id="ARBA00005250"/>
    </source>
</evidence>
<dbReference type="InterPro" id="IPR036866">
    <property type="entry name" value="RibonucZ/Hydroxyglut_hydro"/>
</dbReference>
<dbReference type="SMART" id="SM00849">
    <property type="entry name" value="Lactamase_B"/>
    <property type="match status" value="1"/>
</dbReference>
<dbReference type="PANTHER" id="PTHR42951">
    <property type="entry name" value="METALLO-BETA-LACTAMASE DOMAIN-CONTAINING"/>
    <property type="match status" value="1"/>
</dbReference>
<comment type="similarity">
    <text evidence="1">Belongs to the metallo-beta-lactamase superfamily. Class-B beta-lactamase family.</text>
</comment>
<dbReference type="InterPro" id="IPR001279">
    <property type="entry name" value="Metallo-B-lactamas"/>
</dbReference>
<dbReference type="InterPro" id="IPR050855">
    <property type="entry name" value="NDM-1-like"/>
</dbReference>
<dbReference type="CDD" id="cd16282">
    <property type="entry name" value="metallo-hydrolase-like_MBL-fold"/>
    <property type="match status" value="1"/>
</dbReference>
<protein>
    <submittedName>
        <fullName evidence="4">MBL fold metallo-hydrolase</fullName>
    </submittedName>
</protein>
<evidence type="ECO:0000313" key="4">
    <source>
        <dbReference type="EMBL" id="MDO1560292.1"/>
    </source>
</evidence>
<dbReference type="PANTHER" id="PTHR42951:SF4">
    <property type="entry name" value="ACYL-COENZYME A THIOESTERASE MBLAC2"/>
    <property type="match status" value="1"/>
</dbReference>
<name>A0ABT8SNZ1_9CAUL</name>
<evidence type="ECO:0000313" key="5">
    <source>
        <dbReference type="Proteomes" id="UP001169063"/>
    </source>
</evidence>
<keyword evidence="2" id="KW-0732">Signal</keyword>
<dbReference type="RefSeq" id="WP_302110724.1">
    <property type="nucleotide sequence ID" value="NZ_JAUKTR010000006.1"/>
</dbReference>
<dbReference type="SUPFAM" id="SSF56281">
    <property type="entry name" value="Metallo-hydrolase/oxidoreductase"/>
    <property type="match status" value="1"/>
</dbReference>
<feature type="signal peptide" evidence="2">
    <location>
        <begin position="1"/>
        <end position="21"/>
    </location>
</feature>
<dbReference type="Gene3D" id="3.60.15.10">
    <property type="entry name" value="Ribonuclease Z/Hydroxyacylglutathione hydrolase-like"/>
    <property type="match status" value="1"/>
</dbReference>